<keyword evidence="4" id="KW-0170">Cobalt</keyword>
<evidence type="ECO:0000313" key="7">
    <source>
        <dbReference type="Proteomes" id="UP001139646"/>
    </source>
</evidence>
<evidence type="ECO:0000256" key="2">
    <source>
        <dbReference type="ARBA" id="ARBA00022628"/>
    </source>
</evidence>
<evidence type="ECO:0000259" key="5">
    <source>
        <dbReference type="Pfam" id="PF02867"/>
    </source>
</evidence>
<dbReference type="PANTHER" id="PTHR43371">
    <property type="entry name" value="VITAMIN B12-DEPENDENT RIBONUCLEOTIDE REDUCTASE"/>
    <property type="match status" value="1"/>
</dbReference>
<dbReference type="SUPFAM" id="SSF51998">
    <property type="entry name" value="PFL-like glycyl radical enzymes"/>
    <property type="match status" value="1"/>
</dbReference>
<keyword evidence="3" id="KW-0560">Oxidoreductase</keyword>
<sequence>MYTITGTLLRKRPELAEKYKLGDQVKGVELHVNYSRYMKNIVVELGEKWVKEALATGLRFTHHSSIAPTGTIALSLGNNASNGIEPSFAHDYKRNVIVPGKSTKQQVNVRSAEVLAYERLMKSTHGADWELPMSKMGSVLSLDLSQLPESFVDTSTVTPSEHVAVQAAAQQWIDSSISKTVNIPTDFPFENFENVYLEAYTEGLKGCTTFRFNPENFSGVLVNETDLANTEYQFTVEGGEVITVKGNETVIYEGQEHIASNLFEAIKEGQYGRF</sequence>
<keyword evidence="7" id="KW-1185">Reference proteome</keyword>
<evidence type="ECO:0000256" key="1">
    <source>
        <dbReference type="ARBA" id="ARBA00001922"/>
    </source>
</evidence>
<dbReference type="Gene3D" id="3.20.70.20">
    <property type="match status" value="1"/>
</dbReference>
<reference evidence="6" key="1">
    <citation type="submission" date="2022-01" db="EMBL/GenBank/DDBJ databases">
        <title>Colwellia maritima, isolated from seawater.</title>
        <authorList>
            <person name="Kristyanto S."/>
            <person name="Jung J."/>
            <person name="Jeon C.O."/>
        </authorList>
    </citation>
    <scope>NUCLEOTIDE SEQUENCE</scope>
    <source>
        <strain evidence="6">MSW7</strain>
    </source>
</reference>
<dbReference type="RefSeq" id="WP_242282725.1">
    <property type="nucleotide sequence ID" value="NZ_JAKKSL010000001.1"/>
</dbReference>
<evidence type="ECO:0000256" key="3">
    <source>
        <dbReference type="ARBA" id="ARBA00023002"/>
    </source>
</evidence>
<feature type="domain" description="Ribonucleotide reductase large subunit C-terminal" evidence="5">
    <location>
        <begin position="51"/>
        <end position="209"/>
    </location>
</feature>
<accession>A0ABS9WWL2</accession>
<dbReference type="InterPro" id="IPR050862">
    <property type="entry name" value="RdRp_reductase_class-2"/>
</dbReference>
<dbReference type="EMBL" id="JAKKSL010000001">
    <property type="protein sequence ID" value="MCI2282150.1"/>
    <property type="molecule type" value="Genomic_DNA"/>
</dbReference>
<keyword evidence="2" id="KW-0846">Cobalamin</keyword>
<organism evidence="6 7">
    <name type="scientific">Colwellia maritima</name>
    <dbReference type="NCBI Taxonomy" id="2912588"/>
    <lineage>
        <taxon>Bacteria</taxon>
        <taxon>Pseudomonadati</taxon>
        <taxon>Pseudomonadota</taxon>
        <taxon>Gammaproteobacteria</taxon>
        <taxon>Alteromonadales</taxon>
        <taxon>Colwelliaceae</taxon>
        <taxon>Colwellia</taxon>
    </lineage>
</organism>
<comment type="cofactor">
    <cofactor evidence="1">
        <name>adenosylcob(III)alamin</name>
        <dbReference type="ChEBI" id="CHEBI:18408"/>
    </cofactor>
</comment>
<name>A0ABS9WWL2_9GAMM</name>
<comment type="caution">
    <text evidence="6">The sequence shown here is derived from an EMBL/GenBank/DDBJ whole genome shotgun (WGS) entry which is preliminary data.</text>
</comment>
<evidence type="ECO:0000313" key="6">
    <source>
        <dbReference type="EMBL" id="MCI2282150.1"/>
    </source>
</evidence>
<proteinExistence type="predicted"/>
<evidence type="ECO:0000256" key="4">
    <source>
        <dbReference type="ARBA" id="ARBA00023285"/>
    </source>
</evidence>
<dbReference type="PANTHER" id="PTHR43371:SF1">
    <property type="entry name" value="RIBONUCLEOSIDE-DIPHOSPHATE REDUCTASE"/>
    <property type="match status" value="1"/>
</dbReference>
<dbReference type="Pfam" id="PF02867">
    <property type="entry name" value="Ribonuc_red_lgC"/>
    <property type="match status" value="1"/>
</dbReference>
<dbReference type="InterPro" id="IPR000788">
    <property type="entry name" value="RNR_lg_C"/>
</dbReference>
<gene>
    <name evidence="6" type="ORF">L3081_00480</name>
</gene>
<protein>
    <recommendedName>
        <fullName evidence="5">Ribonucleotide reductase large subunit C-terminal domain-containing protein</fullName>
    </recommendedName>
</protein>
<dbReference type="Proteomes" id="UP001139646">
    <property type="component" value="Unassembled WGS sequence"/>
</dbReference>